<evidence type="ECO:0000313" key="1">
    <source>
        <dbReference type="EMBL" id="MEU2264912.1"/>
    </source>
</evidence>
<keyword evidence="2" id="KW-1185">Reference proteome</keyword>
<dbReference type="Proteomes" id="UP001550603">
    <property type="component" value="Unassembled WGS sequence"/>
</dbReference>
<reference evidence="1 2" key="1">
    <citation type="submission" date="2024-06" db="EMBL/GenBank/DDBJ databases">
        <title>The Natural Products Discovery Center: Release of the First 8490 Sequenced Strains for Exploring Actinobacteria Biosynthetic Diversity.</title>
        <authorList>
            <person name="Kalkreuter E."/>
            <person name="Kautsar S.A."/>
            <person name="Yang D."/>
            <person name="Bader C.D."/>
            <person name="Teijaro C.N."/>
            <person name="Fluegel L."/>
            <person name="Davis C.M."/>
            <person name="Simpson J.R."/>
            <person name="Lauterbach L."/>
            <person name="Steele A.D."/>
            <person name="Gui C."/>
            <person name="Meng S."/>
            <person name="Li G."/>
            <person name="Viehrig K."/>
            <person name="Ye F."/>
            <person name="Su P."/>
            <person name="Kiefer A.F."/>
            <person name="Nichols A."/>
            <person name="Cepeda A.J."/>
            <person name="Yan W."/>
            <person name="Fan B."/>
            <person name="Jiang Y."/>
            <person name="Adhikari A."/>
            <person name="Zheng C.-J."/>
            <person name="Schuster L."/>
            <person name="Cowan T.M."/>
            <person name="Smanski M.J."/>
            <person name="Chevrette M.G."/>
            <person name="De Carvalho L.P.S."/>
            <person name="Shen B."/>
        </authorList>
    </citation>
    <scope>NUCLEOTIDE SEQUENCE [LARGE SCALE GENOMIC DNA]</scope>
    <source>
        <strain evidence="1 2">NPDC019583</strain>
    </source>
</reference>
<organism evidence="1 2">
    <name type="scientific">Streptomyces olindensis</name>
    <dbReference type="NCBI Taxonomy" id="358823"/>
    <lineage>
        <taxon>Bacteria</taxon>
        <taxon>Bacillati</taxon>
        <taxon>Actinomycetota</taxon>
        <taxon>Actinomycetes</taxon>
        <taxon>Kitasatosporales</taxon>
        <taxon>Streptomycetaceae</taxon>
        <taxon>Streptomyces</taxon>
    </lineage>
</organism>
<comment type="caution">
    <text evidence="1">The sequence shown here is derived from an EMBL/GenBank/DDBJ whole genome shotgun (WGS) entry which is preliminary data.</text>
</comment>
<sequence>MQESRYFKNPDGTVLKLSGENVTPSAPEVEGIEEITAEEFDASMAAYQVARQKAVDDALAARKAEAKAAYRALSALPGIGPEAAKYLTRYTPEDS</sequence>
<protein>
    <submittedName>
        <fullName evidence="1">Uncharacterized protein</fullName>
    </submittedName>
</protein>
<dbReference type="EMBL" id="JBEYBN010000001">
    <property type="protein sequence ID" value="MEU2264912.1"/>
    <property type="molecule type" value="Genomic_DNA"/>
</dbReference>
<evidence type="ECO:0000313" key="2">
    <source>
        <dbReference type="Proteomes" id="UP001550603"/>
    </source>
</evidence>
<gene>
    <name evidence="1" type="ORF">ABZ568_00360</name>
</gene>
<dbReference type="RefSeq" id="WP_359784220.1">
    <property type="nucleotide sequence ID" value="NZ_JBEYBN010000001.1"/>
</dbReference>
<name>A0ABV2XLP2_9ACTN</name>
<accession>A0ABV2XLP2</accession>
<proteinExistence type="predicted"/>